<evidence type="ECO:0000313" key="2">
    <source>
        <dbReference type="Proteomes" id="UP000807306"/>
    </source>
</evidence>
<proteinExistence type="predicted"/>
<dbReference type="Proteomes" id="UP000807306">
    <property type="component" value="Unassembled WGS sequence"/>
</dbReference>
<gene>
    <name evidence="1" type="ORF">CPB83DRAFT_895495</name>
</gene>
<organism evidence="1 2">
    <name type="scientific">Crepidotus variabilis</name>
    <dbReference type="NCBI Taxonomy" id="179855"/>
    <lineage>
        <taxon>Eukaryota</taxon>
        <taxon>Fungi</taxon>
        <taxon>Dikarya</taxon>
        <taxon>Basidiomycota</taxon>
        <taxon>Agaricomycotina</taxon>
        <taxon>Agaricomycetes</taxon>
        <taxon>Agaricomycetidae</taxon>
        <taxon>Agaricales</taxon>
        <taxon>Agaricineae</taxon>
        <taxon>Crepidotaceae</taxon>
        <taxon>Crepidotus</taxon>
    </lineage>
</organism>
<reference evidence="1" key="1">
    <citation type="submission" date="2020-11" db="EMBL/GenBank/DDBJ databases">
        <authorList>
            <consortium name="DOE Joint Genome Institute"/>
            <person name="Ahrendt S."/>
            <person name="Riley R."/>
            <person name="Andreopoulos W."/>
            <person name="Labutti K."/>
            <person name="Pangilinan J."/>
            <person name="Ruiz-Duenas F.J."/>
            <person name="Barrasa J.M."/>
            <person name="Sanchez-Garcia M."/>
            <person name="Camarero S."/>
            <person name="Miyauchi S."/>
            <person name="Serrano A."/>
            <person name="Linde D."/>
            <person name="Babiker R."/>
            <person name="Drula E."/>
            <person name="Ayuso-Fernandez I."/>
            <person name="Pacheco R."/>
            <person name="Padilla G."/>
            <person name="Ferreira P."/>
            <person name="Barriuso J."/>
            <person name="Kellner H."/>
            <person name="Castanera R."/>
            <person name="Alfaro M."/>
            <person name="Ramirez L."/>
            <person name="Pisabarro A.G."/>
            <person name="Kuo A."/>
            <person name="Tritt A."/>
            <person name="Lipzen A."/>
            <person name="He G."/>
            <person name="Yan M."/>
            <person name="Ng V."/>
            <person name="Cullen D."/>
            <person name="Martin F."/>
            <person name="Rosso M.-N."/>
            <person name="Henrissat B."/>
            <person name="Hibbett D."/>
            <person name="Martinez A.T."/>
            <person name="Grigoriev I.V."/>
        </authorList>
    </citation>
    <scope>NUCLEOTIDE SEQUENCE</scope>
    <source>
        <strain evidence="1">CBS 506.95</strain>
    </source>
</reference>
<dbReference type="OrthoDB" id="3224221at2759"/>
<protein>
    <submittedName>
        <fullName evidence="1">Uncharacterized protein</fullName>
    </submittedName>
</protein>
<dbReference type="AlphaFoldDB" id="A0A9P6JNQ9"/>
<dbReference type="EMBL" id="MU157864">
    <property type="protein sequence ID" value="KAF9527058.1"/>
    <property type="molecule type" value="Genomic_DNA"/>
</dbReference>
<accession>A0A9P6JNQ9</accession>
<comment type="caution">
    <text evidence="1">The sequence shown here is derived from an EMBL/GenBank/DDBJ whole genome shotgun (WGS) entry which is preliminary data.</text>
</comment>
<keyword evidence="2" id="KW-1185">Reference proteome</keyword>
<name>A0A9P6JNQ9_9AGAR</name>
<sequence length="105" mass="12051">MAHELRILRFKLYCARLDTILDRIPHPKDIDSEDEGLDNKTKVWLDAHKVVDALGIEGQSSDESERDGTATVYYAKQLEWRSTNVGCWLRKVDDYRSRLATGGAR</sequence>
<evidence type="ECO:0000313" key="1">
    <source>
        <dbReference type="EMBL" id="KAF9527058.1"/>
    </source>
</evidence>